<dbReference type="AlphaFoldDB" id="A0A545U6D5"/>
<keyword evidence="7" id="KW-1185">Reference proteome</keyword>
<dbReference type="GO" id="GO:0005829">
    <property type="term" value="C:cytosol"/>
    <property type="evidence" value="ECO:0007669"/>
    <property type="project" value="TreeGrafter"/>
</dbReference>
<dbReference type="EMBL" id="VIKS01000013">
    <property type="protein sequence ID" value="TQV85040.1"/>
    <property type="molecule type" value="Genomic_DNA"/>
</dbReference>
<reference evidence="6 7" key="1">
    <citation type="submission" date="2019-07" db="EMBL/GenBank/DDBJ databases">
        <title>Draft genome for Aliikangiella sp. M105.</title>
        <authorList>
            <person name="Wang G."/>
        </authorList>
    </citation>
    <scope>NUCLEOTIDE SEQUENCE [LARGE SCALE GENOMIC DNA]</scope>
    <source>
        <strain evidence="6 7">M105</strain>
    </source>
</reference>
<evidence type="ECO:0000256" key="4">
    <source>
        <dbReference type="RuleBase" id="RU003694"/>
    </source>
</evidence>
<dbReference type="OrthoDB" id="9784825at2"/>
<dbReference type="Proteomes" id="UP000315439">
    <property type="component" value="Unassembled WGS sequence"/>
</dbReference>
<evidence type="ECO:0000256" key="3">
    <source>
        <dbReference type="ARBA" id="ARBA00022679"/>
    </source>
</evidence>
<dbReference type="GO" id="GO:0006633">
    <property type="term" value="P:fatty acid biosynthetic process"/>
    <property type="evidence" value="ECO:0007669"/>
    <property type="project" value="TreeGrafter"/>
</dbReference>
<dbReference type="SUPFAM" id="SSF53901">
    <property type="entry name" value="Thiolase-like"/>
    <property type="match status" value="2"/>
</dbReference>
<dbReference type="InterPro" id="IPR014031">
    <property type="entry name" value="Ketoacyl_synth_C"/>
</dbReference>
<evidence type="ECO:0000313" key="6">
    <source>
        <dbReference type="EMBL" id="TQV85040.1"/>
    </source>
</evidence>
<dbReference type="PANTHER" id="PTHR11712">
    <property type="entry name" value="POLYKETIDE SYNTHASE-RELATED"/>
    <property type="match status" value="1"/>
</dbReference>
<evidence type="ECO:0000256" key="1">
    <source>
        <dbReference type="ARBA" id="ARBA00005194"/>
    </source>
</evidence>
<evidence type="ECO:0000256" key="2">
    <source>
        <dbReference type="ARBA" id="ARBA00008467"/>
    </source>
</evidence>
<feature type="domain" description="Ketosynthase family 3 (KS3)" evidence="5">
    <location>
        <begin position="1"/>
        <end position="527"/>
    </location>
</feature>
<dbReference type="RefSeq" id="WP_142933717.1">
    <property type="nucleotide sequence ID" value="NZ_ML660169.1"/>
</dbReference>
<dbReference type="PROSITE" id="PS52004">
    <property type="entry name" value="KS3_2"/>
    <property type="match status" value="1"/>
</dbReference>
<dbReference type="PANTHER" id="PTHR11712:SF336">
    <property type="entry name" value="3-OXOACYL-[ACYL-CARRIER-PROTEIN] SYNTHASE, MITOCHONDRIAL"/>
    <property type="match status" value="1"/>
</dbReference>
<dbReference type="InterPro" id="IPR014030">
    <property type="entry name" value="Ketoacyl_synth_N"/>
</dbReference>
<dbReference type="SMART" id="SM00825">
    <property type="entry name" value="PKS_KS"/>
    <property type="match status" value="1"/>
</dbReference>
<protein>
    <submittedName>
        <fullName evidence="6">Beta-ketoacyl synthase</fullName>
    </submittedName>
</protein>
<dbReference type="CDD" id="cd00828">
    <property type="entry name" value="elong_cond_enzymes"/>
    <property type="match status" value="1"/>
</dbReference>
<dbReference type="GO" id="GO:0004315">
    <property type="term" value="F:3-oxoacyl-[acyl-carrier-protein] synthase activity"/>
    <property type="evidence" value="ECO:0007669"/>
    <property type="project" value="TreeGrafter"/>
</dbReference>
<comment type="pathway">
    <text evidence="1">Lipid metabolism; fatty acid biosynthesis.</text>
</comment>
<evidence type="ECO:0000313" key="7">
    <source>
        <dbReference type="Proteomes" id="UP000315439"/>
    </source>
</evidence>
<comment type="caution">
    <text evidence="6">The sequence shown here is derived from an EMBL/GenBank/DDBJ whole genome shotgun (WGS) entry which is preliminary data.</text>
</comment>
<gene>
    <name evidence="6" type="ORF">FLL46_21870</name>
</gene>
<keyword evidence="3 4" id="KW-0808">Transferase</keyword>
<evidence type="ECO:0000259" key="5">
    <source>
        <dbReference type="PROSITE" id="PS52004"/>
    </source>
</evidence>
<dbReference type="Pfam" id="PF02801">
    <property type="entry name" value="Ketoacyl-synt_C"/>
    <property type="match status" value="1"/>
</dbReference>
<comment type="similarity">
    <text evidence="2 4">Belongs to the thiolase-like superfamily. Beta-ketoacyl-ACP synthases family.</text>
</comment>
<dbReference type="Pfam" id="PF00109">
    <property type="entry name" value="ketoacyl-synt"/>
    <property type="match status" value="1"/>
</dbReference>
<proteinExistence type="inferred from homology"/>
<dbReference type="Gene3D" id="3.40.47.10">
    <property type="match status" value="1"/>
</dbReference>
<accession>A0A545U6D5</accession>
<name>A0A545U6D5_9GAMM</name>
<sequence length="614" mass="66354">MQRLPVIVGFGGVNAAGRSSFHHSYRRMVHEALKEEDLAPMFEGLAKLMGKEEDSDRQAMLDQTLIRKIEPQTFDINSVKTHRKTTMQADGEAIKFQTRKRQLPTELPENWEVEDLGGGTVNVTVKGEMEVMTHDSYTPAVTSAAQLPTGFDPAALYTSRNQPKGLQLAVFGASDAIHSLGMDWETVLEHIGPDEISVYAASAIGQLDDFGGRGLAQAMLKGGRVTSKQMPLMLTQMPADFVNSYMINSVGSTGANIGACATFLYNLRQGVGDIQAGRARVVIVGGAEAPIQPEVIEGFKAMGALAEDAQLAAIDGTEQADNKRACRPFAENAGFTIAEASQFFILMDDELALELGATIYGSVPDVFVNADANKKSISSPGVGNYITVAKAMALAKNILGEEGVKQTFAQAHGTGTPQNRVTESHILNEVAKTFDIEKWPVAAIKSYVGHSLGPAGGDQLTATLGVWEYGFIPSINTISKIADDVYDSNLEFCMEHKAVGDKGNQMKAAILNSKGFGGNNATGLVLSPHTTMEMLEKKYGAETIAKYQTKNQNVKENAKAYDEAVIGGDFKVIYHFGTEVMEGTDLKITKDGIELDKFKNQLKFSTDNPYSEYC</sequence>
<organism evidence="6 7">
    <name type="scientific">Aliikangiella coralliicola</name>
    <dbReference type="NCBI Taxonomy" id="2592383"/>
    <lineage>
        <taxon>Bacteria</taxon>
        <taxon>Pseudomonadati</taxon>
        <taxon>Pseudomonadota</taxon>
        <taxon>Gammaproteobacteria</taxon>
        <taxon>Oceanospirillales</taxon>
        <taxon>Pleioneaceae</taxon>
        <taxon>Aliikangiella</taxon>
    </lineage>
</organism>
<dbReference type="InterPro" id="IPR020841">
    <property type="entry name" value="PKS_Beta-ketoAc_synthase_dom"/>
</dbReference>
<dbReference type="InterPro" id="IPR047224">
    <property type="entry name" value="FAS_alpha_su_C"/>
</dbReference>
<dbReference type="InterPro" id="IPR016039">
    <property type="entry name" value="Thiolase-like"/>
</dbReference>
<dbReference type="InterPro" id="IPR000794">
    <property type="entry name" value="Beta-ketoacyl_synthase"/>
</dbReference>